<proteinExistence type="predicted"/>
<evidence type="ECO:0000313" key="2">
    <source>
        <dbReference type="EMBL" id="CAB4570023.1"/>
    </source>
</evidence>
<accession>A0A6J6E6T8</accession>
<sequence>MKVKAAFFVLVATLISAVPTGAAGESDPVVDNEWALSDPPLGIPSQGVWFSEPVLQPNSTSYLTSFVDCSGKGSDCALNEKRSEHICLTVRTETCATESNISYNAFLPKCKDDFDTNCIASVWLRKGEKKVYGELDSYMPKSSPLHFAGDKKINLPEGRSTSLWRFIKGAVDDRDHLLSVSARLFGSSSEKPFVKFPTPTRLEVVIDPVVVHSGNYRIPAASNKSNGWTITGSYTRERDGSFGSTYLGFCSAVDTGVCARRQASIVGARYGITLRLLDPPAAWLSGRLKDPSFDISFQDGSFVWEIEADPLIVPVASAWIPNSDYEKKFPGTKLSDADGTSWVGPLSRGDGAIRDFLRWENLIGDKAGALHSRWSLESIQDASLLVNGKSLKECLRNERVAGVVTSNAMVFQDSPPKWNSSENAFDYVVAGPHLLPDGQENLGLYRVKLNQQFARCIYGLSDAPLVATVSVIGEGVVRKVSTSSIQSSEGWINLSIAGFTYSSPTLRFRLQAAAPSPTPTPMPSNSLANSSTANGGSTQVIPSKPSATSAEKKKVAGCVKNSKSKKSAAKSTQCVKSAKR</sequence>
<organism evidence="2">
    <name type="scientific">freshwater metagenome</name>
    <dbReference type="NCBI Taxonomy" id="449393"/>
    <lineage>
        <taxon>unclassified sequences</taxon>
        <taxon>metagenomes</taxon>
        <taxon>ecological metagenomes</taxon>
    </lineage>
</organism>
<dbReference type="EMBL" id="CAEZTJ010000086">
    <property type="protein sequence ID" value="CAB4570023.1"/>
    <property type="molecule type" value="Genomic_DNA"/>
</dbReference>
<feature type="region of interest" description="Disordered" evidence="1">
    <location>
        <begin position="513"/>
        <end position="580"/>
    </location>
</feature>
<dbReference type="AlphaFoldDB" id="A0A6J6E6T8"/>
<name>A0A6J6E6T8_9ZZZZ</name>
<gene>
    <name evidence="2" type="ORF">UFOPK1650_00650</name>
</gene>
<evidence type="ECO:0000256" key="1">
    <source>
        <dbReference type="SAM" id="MobiDB-lite"/>
    </source>
</evidence>
<feature type="compositionally biased region" description="Polar residues" evidence="1">
    <location>
        <begin position="525"/>
        <end position="549"/>
    </location>
</feature>
<protein>
    <submittedName>
        <fullName evidence="2">Unannotated protein</fullName>
    </submittedName>
</protein>
<reference evidence="2" key="1">
    <citation type="submission" date="2020-05" db="EMBL/GenBank/DDBJ databases">
        <authorList>
            <person name="Chiriac C."/>
            <person name="Salcher M."/>
            <person name="Ghai R."/>
            <person name="Kavagutti S V."/>
        </authorList>
    </citation>
    <scope>NUCLEOTIDE SEQUENCE</scope>
</reference>